<evidence type="ECO:0000256" key="9">
    <source>
        <dbReference type="ARBA" id="ARBA00022833"/>
    </source>
</evidence>
<evidence type="ECO:0000256" key="15">
    <source>
        <dbReference type="PROSITE-ProRule" id="PRU00125"/>
    </source>
</evidence>
<evidence type="ECO:0000256" key="8">
    <source>
        <dbReference type="ARBA" id="ARBA00022782"/>
    </source>
</evidence>
<evidence type="ECO:0000256" key="6">
    <source>
        <dbReference type="ARBA" id="ARBA00022737"/>
    </source>
</evidence>
<dbReference type="FunFam" id="2.10.110.10:FF:000050">
    <property type="entry name" value="Four and a half LIM domains protein 1"/>
    <property type="match status" value="1"/>
</dbReference>
<evidence type="ECO:0000256" key="12">
    <source>
        <dbReference type="ARBA" id="ARBA00023038"/>
    </source>
</evidence>
<dbReference type="AGR" id="RGD:1308978"/>
<evidence type="ECO:0000259" key="16">
    <source>
        <dbReference type="PROSITE" id="PS50023"/>
    </source>
</evidence>
<dbReference type="Proteomes" id="UP000234681">
    <property type="component" value="Chromosome 7"/>
</dbReference>
<evidence type="ECO:0000313" key="18">
    <source>
        <dbReference type="RGD" id="1308978"/>
    </source>
</evidence>
<dbReference type="FunFam" id="2.10.110.10:FF:000013">
    <property type="entry name" value="Four and a half LIM domains 1"/>
    <property type="match status" value="1"/>
</dbReference>
<dbReference type="GO" id="GO:0007517">
    <property type="term" value="P:muscle organ development"/>
    <property type="evidence" value="ECO:0007669"/>
    <property type="project" value="InterPro"/>
</dbReference>
<dbReference type="PANTHER" id="PTHR47029:SF1">
    <property type="entry name" value="FOUR AND A HALF LIM DOMAINS 4"/>
    <property type="match status" value="1"/>
</dbReference>
<keyword evidence="10" id="KW-0832">Ubl conjugation</keyword>
<evidence type="ECO:0000313" key="17">
    <source>
        <dbReference type="EMBL" id="EDM17102.1"/>
    </source>
</evidence>
<keyword evidence="5 15" id="KW-0479">Metal-binding</keyword>
<dbReference type="InterPro" id="IPR001781">
    <property type="entry name" value="Znf_LIM"/>
</dbReference>
<evidence type="ECO:0000256" key="7">
    <source>
        <dbReference type="ARBA" id="ARBA00022771"/>
    </source>
</evidence>
<evidence type="ECO:0000256" key="14">
    <source>
        <dbReference type="ARBA" id="ARBA00074675"/>
    </source>
</evidence>
<dbReference type="FunFam" id="2.10.110.10:FF:000052">
    <property type="entry name" value="Four and a half LIM domains 1"/>
    <property type="match status" value="1"/>
</dbReference>
<feature type="domain" description="LIM zinc-binding" evidence="16">
    <location>
        <begin position="99"/>
        <end position="158"/>
    </location>
</feature>
<dbReference type="PANTHER" id="PTHR47029">
    <property type="entry name" value="FOUR AND A HALF LIM DOMAINS PROTEIN 1"/>
    <property type="match status" value="1"/>
</dbReference>
<dbReference type="FunFam" id="2.10.110.10:FF:000072">
    <property type="entry name" value="Four and a half LIM domains protein 1"/>
    <property type="match status" value="1"/>
</dbReference>
<dbReference type="EMBL" id="CH473960">
    <property type="protein sequence ID" value="EDM17102.1"/>
    <property type="molecule type" value="Genomic_DNA"/>
</dbReference>
<dbReference type="OMA" id="CECHVLL"/>
<dbReference type="GO" id="GO:0005737">
    <property type="term" value="C:cytoplasm"/>
    <property type="evidence" value="ECO:0007669"/>
    <property type="project" value="UniProtKB-SubCell"/>
</dbReference>
<evidence type="ECO:0000256" key="4">
    <source>
        <dbReference type="ARBA" id="ARBA00022499"/>
    </source>
</evidence>
<dbReference type="OrthoDB" id="1112565at2759"/>
<evidence type="ECO:0000256" key="1">
    <source>
        <dbReference type="ARBA" id="ARBA00004496"/>
    </source>
</evidence>
<name>A0A0G2K3B5_RAT</name>
<dbReference type="KEGG" id="rno:314678"/>
<keyword evidence="4" id="KW-1017">Isopeptide bond</keyword>
<dbReference type="Gene3D" id="2.10.110.10">
    <property type="entry name" value="Cysteine Rich Protein"/>
    <property type="match status" value="4"/>
</dbReference>
<keyword evidence="3" id="KW-0963">Cytoplasm</keyword>
<dbReference type="Pfam" id="PF00412">
    <property type="entry name" value="LIM"/>
    <property type="match status" value="4"/>
</dbReference>
<reference evidence="17" key="1">
    <citation type="journal article" date="2005" name="Genome Res.">
        <title>Gene and alternative splicing annotation with AIR.</title>
        <authorList>
            <person name="Florea L."/>
            <person name="Di Francesco V."/>
            <person name="Miller J."/>
            <person name="Turner R."/>
            <person name="Yao A."/>
            <person name="Harris M."/>
            <person name="Walenz B."/>
            <person name="Mobarry C."/>
            <person name="Merkulov G.V."/>
            <person name="Charlab R."/>
            <person name="Dew I."/>
            <person name="Deng Z."/>
            <person name="Istrail S."/>
            <person name="Li P."/>
            <person name="Sutton G."/>
        </authorList>
    </citation>
    <scope>NUCLEOTIDE SEQUENCE</scope>
    <source>
        <strain evidence="17">BN</strain>
    </source>
</reference>
<dbReference type="PROSITE" id="PS00478">
    <property type="entry name" value="LIM_DOMAIN_1"/>
    <property type="match status" value="3"/>
</dbReference>
<feature type="domain" description="LIM zinc-binding" evidence="16">
    <location>
        <begin position="219"/>
        <end position="280"/>
    </location>
</feature>
<dbReference type="Pfam" id="PF25076">
    <property type="entry name" value="LIM_FHL2-3_N"/>
    <property type="match status" value="1"/>
</dbReference>
<dbReference type="RefSeq" id="NP_001013190.2">
    <property type="nucleotide sequence ID" value="NM_001013172.2"/>
</dbReference>
<comment type="function">
    <text evidence="13">May have an involvement in muscle development or hypertrophy. Isoform 2 binds to RBP-J and plays a negative regulatory role in the RBP-J-mediated transcription in mammalian systems.</text>
</comment>
<evidence type="ECO:0000256" key="10">
    <source>
        <dbReference type="ARBA" id="ARBA00022843"/>
    </source>
</evidence>
<protein>
    <recommendedName>
        <fullName evidence="14">Four and a half LIM domains protein 1</fullName>
    </recommendedName>
</protein>
<keyword evidence="11" id="KW-0007">Acetylation</keyword>
<dbReference type="GeneID" id="314678"/>
<evidence type="ECO:0000256" key="3">
    <source>
        <dbReference type="ARBA" id="ARBA00022490"/>
    </source>
</evidence>
<dbReference type="AlphaFoldDB" id="A0A0G2K3B5"/>
<feature type="domain" description="LIM zinc-binding" evidence="16">
    <location>
        <begin position="37"/>
        <end position="98"/>
    </location>
</feature>
<evidence type="ECO:0000256" key="5">
    <source>
        <dbReference type="ARBA" id="ARBA00022723"/>
    </source>
</evidence>
<keyword evidence="2" id="KW-0217">Developmental protein</keyword>
<keyword evidence="8" id="KW-0221">Differentiation</keyword>
<gene>
    <name evidence="18" type="primary">Fhl4</name>
    <name evidence="17" type="ORF">rCG_49109</name>
</gene>
<reference evidence="17" key="2">
    <citation type="submission" date="2005-09" db="EMBL/GenBank/DDBJ databases">
        <authorList>
            <person name="Mural R.J."/>
            <person name="Li P.W."/>
            <person name="Adams M.D."/>
            <person name="Amanatides P.G."/>
            <person name="Baden-Tillson H."/>
            <person name="Barnstead M."/>
            <person name="Chin S.H."/>
            <person name="Dew I."/>
            <person name="Evans C.A."/>
            <person name="Ferriera S."/>
            <person name="Flanigan M."/>
            <person name="Fosler C."/>
            <person name="Glodek A."/>
            <person name="Gu Z."/>
            <person name="Holt R.A."/>
            <person name="Jennings D."/>
            <person name="Kraft C.L."/>
            <person name="Lu F."/>
            <person name="Nguyen T."/>
            <person name="Nusskern D.R."/>
            <person name="Pfannkoch C.M."/>
            <person name="Sitter C."/>
            <person name="Sutton G.G."/>
            <person name="Venter J.C."/>
            <person name="Wang Z."/>
            <person name="Woodage T."/>
            <person name="Zheng X.H."/>
            <person name="Zhong F."/>
        </authorList>
    </citation>
    <scope>NUCLEOTIDE SEQUENCE</scope>
    <source>
        <strain evidence="17">BN</strain>
    </source>
</reference>
<keyword evidence="7" id="KW-0863">Zinc-finger</keyword>
<dbReference type="SUPFAM" id="SSF57716">
    <property type="entry name" value="Glucocorticoid receptor-like (DNA-binding domain)"/>
    <property type="match status" value="5"/>
</dbReference>
<accession>A0A0G2K3B5</accession>
<keyword evidence="12 15" id="KW-0440">LIM domain</keyword>
<dbReference type="RGD" id="1308978">
    <property type="gene designation" value="Fhl4"/>
</dbReference>
<sequence length="280" mass="32116">MSEFKCHHCRESLQGKKYVQKDNFNYCVTCFDAHCANICVECNKPIGADSKEVCYKERFWHNTCFKCSKCLQPLATETFVVWDNKILCNNCVSQQAFPKCKGCLKDIKQGEQSVEYKGTIWHKDCFVCSNCKEVIGTKTFFPKDEGFYCVACYDILFTKYCVKCNKPITSGGVSYQDQPWHSECFVCVNCSKELSEQRFTVMDDKIFCVDCYKNFIAKKCAGCKNPITGFGKGSNVVTHETNSWHDYCFNCKACSVNLANKHFVFHQEQIYCPDCAKKLA</sequence>
<dbReference type="SMR" id="A0A0G2K3B5"/>
<organism evidence="17">
    <name type="scientific">Rattus norvegicus</name>
    <name type="common">Rat</name>
    <dbReference type="NCBI Taxonomy" id="10116"/>
    <lineage>
        <taxon>Eukaryota</taxon>
        <taxon>Metazoa</taxon>
        <taxon>Chordata</taxon>
        <taxon>Craniata</taxon>
        <taxon>Vertebrata</taxon>
        <taxon>Euteleostomi</taxon>
        <taxon>Mammalia</taxon>
        <taxon>Eutheria</taxon>
        <taxon>Euarchontoglires</taxon>
        <taxon>Glires</taxon>
        <taxon>Rodentia</taxon>
        <taxon>Myomorpha</taxon>
        <taxon>Muroidea</taxon>
        <taxon>Muridae</taxon>
        <taxon>Murinae</taxon>
        <taxon>Rattus</taxon>
    </lineage>
</organism>
<dbReference type="InterPro" id="IPR042997">
    <property type="entry name" value="Fhl1"/>
</dbReference>
<dbReference type="PROSITE" id="PS50023">
    <property type="entry name" value="LIM_DOMAIN_2"/>
    <property type="match status" value="4"/>
</dbReference>
<dbReference type="GO" id="GO:0008270">
    <property type="term" value="F:zinc ion binding"/>
    <property type="evidence" value="ECO:0007669"/>
    <property type="project" value="UniProtKB-KW"/>
</dbReference>
<proteinExistence type="predicted"/>
<keyword evidence="6" id="KW-0677">Repeat</keyword>
<evidence type="ECO:0000256" key="13">
    <source>
        <dbReference type="ARBA" id="ARBA00059927"/>
    </source>
</evidence>
<dbReference type="CTD" id="14202"/>
<dbReference type="InterPro" id="IPR056807">
    <property type="entry name" value="LIM_FHL1/2/3/5_N"/>
</dbReference>
<feature type="domain" description="LIM zinc-binding" evidence="16">
    <location>
        <begin position="159"/>
        <end position="218"/>
    </location>
</feature>
<comment type="subcellular location">
    <subcellularLocation>
        <location evidence="1">Cytoplasm</location>
    </subcellularLocation>
</comment>
<dbReference type="SMART" id="SM00132">
    <property type="entry name" value="LIM"/>
    <property type="match status" value="4"/>
</dbReference>
<evidence type="ECO:0000256" key="2">
    <source>
        <dbReference type="ARBA" id="ARBA00022473"/>
    </source>
</evidence>
<dbReference type="GO" id="GO:0030154">
    <property type="term" value="P:cell differentiation"/>
    <property type="evidence" value="ECO:0007669"/>
    <property type="project" value="UniProtKB-KW"/>
</dbReference>
<evidence type="ECO:0000256" key="11">
    <source>
        <dbReference type="ARBA" id="ARBA00022990"/>
    </source>
</evidence>
<keyword evidence="9 15" id="KW-0862">Zinc</keyword>